<gene>
    <name evidence="1" type="ORF">F5897_001397</name>
</gene>
<name>A0A840DGA5_9MICO</name>
<dbReference type="Proteomes" id="UP000571183">
    <property type="component" value="Unassembled WGS sequence"/>
</dbReference>
<evidence type="ECO:0000313" key="1">
    <source>
        <dbReference type="EMBL" id="MBB4072074.1"/>
    </source>
</evidence>
<dbReference type="EMBL" id="JACIFD010000014">
    <property type="protein sequence ID" value="MBB4072074.1"/>
    <property type="molecule type" value="Genomic_DNA"/>
</dbReference>
<sequence>MRGQEYYRNGKAFVHVTCIVDEAFASSADIPKSKFQRGGTDTECYLTDEERYYLEKVFNGYLELGYKPFDAAHRAFTPIVYSRLFPVSSGTWFKVQLDLLAEKQQRNTK</sequence>
<proteinExistence type="predicted"/>
<keyword evidence="2" id="KW-1185">Reference proteome</keyword>
<comment type="caution">
    <text evidence="1">The sequence shown here is derived from an EMBL/GenBank/DDBJ whole genome shotgun (WGS) entry which is preliminary data.</text>
</comment>
<dbReference type="RefSeq" id="WP_183304993.1">
    <property type="nucleotide sequence ID" value="NZ_JACIFD010000014.1"/>
</dbReference>
<dbReference type="AlphaFoldDB" id="A0A840DGA5"/>
<reference evidence="1" key="1">
    <citation type="submission" date="2020-08" db="EMBL/GenBank/DDBJ databases">
        <title>Sequencing the genomes of 1000 actinobacteria strains.</title>
        <authorList>
            <person name="Klenk H.-P."/>
        </authorList>
    </citation>
    <scope>NUCLEOTIDE SEQUENCE [LARGE SCALE GENOMIC DNA]</scope>
    <source>
        <strain evidence="1">DSM 27064</strain>
    </source>
</reference>
<accession>A0A840DGA5</accession>
<organism evidence="1 2">
    <name type="scientific">Canibacter oris</name>
    <dbReference type="NCBI Taxonomy" id="1365628"/>
    <lineage>
        <taxon>Bacteria</taxon>
        <taxon>Bacillati</taxon>
        <taxon>Actinomycetota</taxon>
        <taxon>Actinomycetes</taxon>
        <taxon>Micrococcales</taxon>
        <taxon>Microbacteriaceae</taxon>
        <taxon>Canibacter</taxon>
    </lineage>
</organism>
<evidence type="ECO:0000313" key="2">
    <source>
        <dbReference type="Proteomes" id="UP000571183"/>
    </source>
</evidence>
<protein>
    <submittedName>
        <fullName evidence="1">Uncharacterized protein</fullName>
    </submittedName>
</protein>